<evidence type="ECO:0000313" key="1">
    <source>
        <dbReference type="EMBL" id="GAA4461802.1"/>
    </source>
</evidence>
<organism evidence="1 2">
    <name type="scientific">Nibrella saemangeumensis</name>
    <dbReference type="NCBI Taxonomy" id="1084526"/>
    <lineage>
        <taxon>Bacteria</taxon>
        <taxon>Pseudomonadati</taxon>
        <taxon>Bacteroidota</taxon>
        <taxon>Cytophagia</taxon>
        <taxon>Cytophagales</taxon>
        <taxon>Spirosomataceae</taxon>
        <taxon>Nibrella</taxon>
    </lineage>
</organism>
<dbReference type="RefSeq" id="WP_345245879.1">
    <property type="nucleotide sequence ID" value="NZ_BAABHD010000066.1"/>
</dbReference>
<evidence type="ECO:0000313" key="2">
    <source>
        <dbReference type="Proteomes" id="UP001501175"/>
    </source>
</evidence>
<sequence length="226" mass="26581">MEEEGHSQLRELYEEFLPCLYQKEEYQQAENVSWPFLMYAHEEYYQVPCKMLFVGKETHTWRPEQDKDVKTPTYSEVVEYYQTFIKQRQPASPFWRFIKSVIPPQANVKSILWTNLSKLDQGGKRPQGDLFDNTMQLFLNLLVKEIAIVKPDIVLIMTTDPHYQWHLNERFRSHSATSQAGHLPPLSGPGLPSNTFQISHPNSLQQRRLFDQTVKEVHQVIQSICQ</sequence>
<comment type="caution">
    <text evidence="1">The sequence shown here is derived from an EMBL/GenBank/DDBJ whole genome shotgun (WGS) entry which is preliminary data.</text>
</comment>
<name>A0ABP8N8S6_9BACT</name>
<accession>A0ABP8N8S6</accession>
<evidence type="ECO:0008006" key="3">
    <source>
        <dbReference type="Google" id="ProtNLM"/>
    </source>
</evidence>
<reference evidence="2" key="1">
    <citation type="journal article" date="2019" name="Int. J. Syst. Evol. Microbiol.">
        <title>The Global Catalogue of Microorganisms (GCM) 10K type strain sequencing project: providing services to taxonomists for standard genome sequencing and annotation.</title>
        <authorList>
            <consortium name="The Broad Institute Genomics Platform"/>
            <consortium name="The Broad Institute Genome Sequencing Center for Infectious Disease"/>
            <person name="Wu L."/>
            <person name="Ma J."/>
        </authorList>
    </citation>
    <scope>NUCLEOTIDE SEQUENCE [LARGE SCALE GENOMIC DNA]</scope>
    <source>
        <strain evidence="2">JCM 17927</strain>
    </source>
</reference>
<proteinExistence type="predicted"/>
<gene>
    <name evidence="1" type="ORF">GCM10023189_37700</name>
</gene>
<keyword evidence="2" id="KW-1185">Reference proteome</keyword>
<protein>
    <recommendedName>
        <fullName evidence="3">Uracil DNA glycosylase superfamily protein</fullName>
    </recommendedName>
</protein>
<dbReference type="Proteomes" id="UP001501175">
    <property type="component" value="Unassembled WGS sequence"/>
</dbReference>
<dbReference type="EMBL" id="BAABHD010000066">
    <property type="protein sequence ID" value="GAA4461802.1"/>
    <property type="molecule type" value="Genomic_DNA"/>
</dbReference>